<feature type="compositionally biased region" description="Polar residues" evidence="1">
    <location>
        <begin position="40"/>
        <end position="51"/>
    </location>
</feature>
<evidence type="ECO:0000256" key="1">
    <source>
        <dbReference type="SAM" id="MobiDB-lite"/>
    </source>
</evidence>
<name>A0AAD6YAJ5_9AGAR</name>
<feature type="compositionally biased region" description="Low complexity" evidence="1">
    <location>
        <begin position="1"/>
        <end position="19"/>
    </location>
</feature>
<dbReference type="AlphaFoldDB" id="A0AAD6YAJ5"/>
<comment type="caution">
    <text evidence="2">The sequence shown here is derived from an EMBL/GenBank/DDBJ whole genome shotgun (WGS) entry which is preliminary data.</text>
</comment>
<gene>
    <name evidence="2" type="ORF">GGX14DRAFT_399567</name>
</gene>
<evidence type="ECO:0000313" key="3">
    <source>
        <dbReference type="Proteomes" id="UP001219525"/>
    </source>
</evidence>
<dbReference type="EMBL" id="JARJCW010000055">
    <property type="protein sequence ID" value="KAJ7202404.1"/>
    <property type="molecule type" value="Genomic_DNA"/>
</dbReference>
<accession>A0AAD6YAJ5</accession>
<sequence length="779" mass="86073">MSLKLASKKAVASKLVPKKTVSFEPPAPPPTAHPQPSKPQRAQTRAQTVVSESEDEKQISFMVPPGGPSHVKDTDFPILTGWNKAFIATFEHAIETLTSEKFDPNLSLSDQDLNIKAEIVAEIQRAYPAVNSFIDLWPLEKVMIRSCKNSAAKRARSTEKTVVKTLTRTLRARNPWLFDVHLMTQMTTTFVHVVFISMDENHFPPRGVLIVATTKKTVSMDENHFHPLGVLTVATTRMIETDICPEWFHVRFPKTNKHPARKNSEEQANLEYLSHPGISHPSRPRFSFVPPSRIQGWTAGTQAGTRAFAAGSQLAVDHARTYCPAAVRARAPVQSPDVTIISPRLSPLPSARDSAGTQAFAAGSQLLAVDHARAYCPATVHSDSIASRRPMSIRDSDSIASSRLYDFQDSDKLLLAAKSRHRCSICRISVEKQGAQEARSGEAAHWIGASFSIAHIPQLAVAAAHCVIAPTEDPGTALHVNDVRYNALWLCSNCHTMLGKNNFLVCPPLKILRALRENFDPRSTNMQAFLELVYANEFPELRHLYHFVRISPRPVDMYLGPSKIVKRGHERFRLQNSSTTGKVEQIPFDNETSLTEPPSIWRFPCLAPENVMAVLLHITGRPAPHGKVSLMVSPPTSASNFNDQLLSHLFGLKAGIITQLLPPPHLAPLRAVLESDSETGDTEEEEEEDIAEELTEDSDDVLTDGFSYGVEHVLNSKAGGKRVLGNISNAAGERHILGGKDHNGQYVLGDHLDVPDDEAIRTRVQEWINRCEMSEAVPV</sequence>
<evidence type="ECO:0000313" key="2">
    <source>
        <dbReference type="EMBL" id="KAJ7202404.1"/>
    </source>
</evidence>
<feature type="region of interest" description="Disordered" evidence="1">
    <location>
        <begin position="1"/>
        <end position="66"/>
    </location>
</feature>
<proteinExistence type="predicted"/>
<feature type="compositionally biased region" description="Pro residues" evidence="1">
    <location>
        <begin position="25"/>
        <end position="37"/>
    </location>
</feature>
<protein>
    <submittedName>
        <fullName evidence="2">Uncharacterized protein</fullName>
    </submittedName>
</protein>
<reference evidence="2" key="1">
    <citation type="submission" date="2023-03" db="EMBL/GenBank/DDBJ databases">
        <title>Massive genome expansion in bonnet fungi (Mycena s.s.) driven by repeated elements and novel gene families across ecological guilds.</title>
        <authorList>
            <consortium name="Lawrence Berkeley National Laboratory"/>
            <person name="Harder C.B."/>
            <person name="Miyauchi S."/>
            <person name="Viragh M."/>
            <person name="Kuo A."/>
            <person name="Thoen E."/>
            <person name="Andreopoulos B."/>
            <person name="Lu D."/>
            <person name="Skrede I."/>
            <person name="Drula E."/>
            <person name="Henrissat B."/>
            <person name="Morin E."/>
            <person name="Kohler A."/>
            <person name="Barry K."/>
            <person name="LaButti K."/>
            <person name="Morin E."/>
            <person name="Salamov A."/>
            <person name="Lipzen A."/>
            <person name="Mereny Z."/>
            <person name="Hegedus B."/>
            <person name="Baldrian P."/>
            <person name="Stursova M."/>
            <person name="Weitz H."/>
            <person name="Taylor A."/>
            <person name="Grigoriev I.V."/>
            <person name="Nagy L.G."/>
            <person name="Martin F."/>
            <person name="Kauserud H."/>
        </authorList>
    </citation>
    <scope>NUCLEOTIDE SEQUENCE</scope>
    <source>
        <strain evidence="2">9144</strain>
    </source>
</reference>
<dbReference type="Proteomes" id="UP001219525">
    <property type="component" value="Unassembled WGS sequence"/>
</dbReference>
<keyword evidence="3" id="KW-1185">Reference proteome</keyword>
<organism evidence="2 3">
    <name type="scientific">Mycena pura</name>
    <dbReference type="NCBI Taxonomy" id="153505"/>
    <lineage>
        <taxon>Eukaryota</taxon>
        <taxon>Fungi</taxon>
        <taxon>Dikarya</taxon>
        <taxon>Basidiomycota</taxon>
        <taxon>Agaricomycotina</taxon>
        <taxon>Agaricomycetes</taxon>
        <taxon>Agaricomycetidae</taxon>
        <taxon>Agaricales</taxon>
        <taxon>Marasmiineae</taxon>
        <taxon>Mycenaceae</taxon>
        <taxon>Mycena</taxon>
    </lineage>
</organism>